<dbReference type="Proteomes" id="UP000030746">
    <property type="component" value="Unassembled WGS sequence"/>
</dbReference>
<dbReference type="AlphaFoldDB" id="V3ZSC7"/>
<keyword evidence="4" id="KW-0472">Membrane</keyword>
<dbReference type="KEGG" id="lgi:LOTGIDRAFT_229373"/>
<keyword evidence="4" id="KW-0812">Transmembrane</keyword>
<dbReference type="PROSITE" id="PS01180">
    <property type="entry name" value="CUB"/>
    <property type="match status" value="5"/>
</dbReference>
<dbReference type="GO" id="GO:0005886">
    <property type="term" value="C:plasma membrane"/>
    <property type="evidence" value="ECO:0007669"/>
    <property type="project" value="TreeGrafter"/>
</dbReference>
<feature type="domain" description="CUB" evidence="5">
    <location>
        <begin position="315"/>
        <end position="436"/>
    </location>
</feature>
<dbReference type="HOGENOM" id="CLU_003797_1_0_1"/>
<feature type="domain" description="CUB" evidence="5">
    <location>
        <begin position="18"/>
        <end position="146"/>
    </location>
</feature>
<evidence type="ECO:0000256" key="3">
    <source>
        <dbReference type="SAM" id="MobiDB-lite"/>
    </source>
</evidence>
<dbReference type="Gene3D" id="2.60.120.290">
    <property type="entry name" value="Spermadhesin, CUB domain"/>
    <property type="match status" value="5"/>
</dbReference>
<evidence type="ECO:0000313" key="6">
    <source>
        <dbReference type="EMBL" id="ESO87277.1"/>
    </source>
</evidence>
<dbReference type="SUPFAM" id="SSF49854">
    <property type="entry name" value="Spermadhesin, CUB domain"/>
    <property type="match status" value="5"/>
</dbReference>
<dbReference type="EMBL" id="KB202953">
    <property type="protein sequence ID" value="ESO87277.1"/>
    <property type="molecule type" value="Genomic_DNA"/>
</dbReference>
<proteinExistence type="predicted"/>
<feature type="domain" description="CUB" evidence="5">
    <location>
        <begin position="451"/>
        <end position="570"/>
    </location>
</feature>
<dbReference type="InterPro" id="IPR053207">
    <property type="entry name" value="Non-NMDA_GluR_Accessory"/>
</dbReference>
<feature type="transmembrane region" description="Helical" evidence="4">
    <location>
        <begin position="748"/>
        <end position="771"/>
    </location>
</feature>
<dbReference type="OrthoDB" id="6022136at2759"/>
<keyword evidence="1" id="KW-1015">Disulfide bond</keyword>
<dbReference type="PANTHER" id="PTHR47537">
    <property type="entry name" value="CUBILIN"/>
    <property type="match status" value="1"/>
</dbReference>
<organism evidence="6 7">
    <name type="scientific">Lottia gigantea</name>
    <name type="common">Giant owl limpet</name>
    <dbReference type="NCBI Taxonomy" id="225164"/>
    <lineage>
        <taxon>Eukaryota</taxon>
        <taxon>Metazoa</taxon>
        <taxon>Spiralia</taxon>
        <taxon>Lophotrochozoa</taxon>
        <taxon>Mollusca</taxon>
        <taxon>Gastropoda</taxon>
        <taxon>Patellogastropoda</taxon>
        <taxon>Lottioidea</taxon>
        <taxon>Lottiidae</taxon>
        <taxon>Lottia</taxon>
    </lineage>
</organism>
<protein>
    <recommendedName>
        <fullName evidence="5">CUB domain-containing protein</fullName>
    </recommendedName>
</protein>
<dbReference type="Pfam" id="PF00431">
    <property type="entry name" value="CUB"/>
    <property type="match status" value="5"/>
</dbReference>
<sequence length="840" mass="95099">MTENSHSISFPMKSSQFCEHIISSEYKNASKNGSFQSPGWPNHYPNSVHCTYKFVGRENERIRIKFSQFSIQGRSPICDHDYLDIFSQLTFHSEDLLEAELTGRFCGELSDSLPKLIVSRNNVLVLSFFSDASKNYKGFNGTYEFFDASVYDIGTLAPPMSCGYTVRSESRTKGYIISPTYPGMYPDNLFCYYKFHGKPGQRLKLTFVDFSLFHGDEYCPFDYLKIYDGYTSDSPEIGTFCGKYNKTTLYSTSEALHLEFVTSQGRLEFGKAPLEAEADFSFDRRGFNITYEFSDKFVNLDFIEKDAEHILGTECDQRILSRKESNGTISSPNYPEAFPQNVTCRYYLDGLMDRQNLEKARISFFDFNIPGNMPYCMIGYVGLNDDRRYGKGEVKEKFCGSLLPPALSSTGPRLVLTLNTHGAVRGGRFFARYQFVTDYAISGLPIAEGQCSYLYTSSKQKAGSFNSPRYPGHYPEDLECVYIFRPEDDWKVLISFDVFSLPATDSTQCLNTDFVEISEETDIRNNFTVVGKYCANNYPGPLLSHRVVKMKFHSDSQENTMGFKATFQFVKGVDMNTKCGRIIQSPGTGGVIESPNYPRKYKANTYCEWEIRASKKHNRIMIQPAYFNIEKSADGCSNTAVRIYLEENSLQPHIEMCGSADSNFVNISHKDVIKISFISSQKALGGQGFKLSWTEIYSGESSSCFGFKCKSNKHCISSTLSCNDLPNCGGGDNSDEVTECPVAAGIQILHIAIGTSISSFFCIILLICGFYHRRKFRNEPPPDDHDHVEVRNSNSTHRSSNSNHRTSNHIPMMSNHNHRTSNHIPMISNHNHRTSNHDQD</sequence>
<evidence type="ECO:0000259" key="5">
    <source>
        <dbReference type="PROSITE" id="PS01180"/>
    </source>
</evidence>
<name>V3ZSC7_LOTGI</name>
<dbReference type="InterPro" id="IPR002172">
    <property type="entry name" value="LDrepeatLR_classA_rpt"/>
</dbReference>
<feature type="compositionally biased region" description="Basic and acidic residues" evidence="3">
    <location>
        <begin position="779"/>
        <end position="790"/>
    </location>
</feature>
<comment type="caution">
    <text evidence="2">Lacks conserved residue(s) required for the propagation of feature annotation.</text>
</comment>
<evidence type="ECO:0000256" key="1">
    <source>
        <dbReference type="ARBA" id="ARBA00023157"/>
    </source>
</evidence>
<dbReference type="GeneID" id="20247983"/>
<dbReference type="CTD" id="20247983"/>
<feature type="domain" description="CUB" evidence="5">
    <location>
        <begin position="579"/>
        <end position="696"/>
    </location>
</feature>
<evidence type="ECO:0000256" key="4">
    <source>
        <dbReference type="SAM" id="Phobius"/>
    </source>
</evidence>
<dbReference type="SMART" id="SM00042">
    <property type="entry name" value="CUB"/>
    <property type="match status" value="5"/>
</dbReference>
<evidence type="ECO:0000313" key="7">
    <source>
        <dbReference type="Proteomes" id="UP000030746"/>
    </source>
</evidence>
<dbReference type="OMA" id="WMQPVVA"/>
<accession>V3ZSC7</accession>
<feature type="region of interest" description="Disordered" evidence="3">
    <location>
        <begin position="779"/>
        <end position="840"/>
    </location>
</feature>
<dbReference type="FunFam" id="2.60.120.290:FF:000005">
    <property type="entry name" value="Procollagen C-endopeptidase enhancer 1"/>
    <property type="match status" value="2"/>
</dbReference>
<reference evidence="6 7" key="1">
    <citation type="journal article" date="2013" name="Nature">
        <title>Insights into bilaterian evolution from three spiralian genomes.</title>
        <authorList>
            <person name="Simakov O."/>
            <person name="Marletaz F."/>
            <person name="Cho S.J."/>
            <person name="Edsinger-Gonzales E."/>
            <person name="Havlak P."/>
            <person name="Hellsten U."/>
            <person name="Kuo D.H."/>
            <person name="Larsson T."/>
            <person name="Lv J."/>
            <person name="Arendt D."/>
            <person name="Savage R."/>
            <person name="Osoegawa K."/>
            <person name="de Jong P."/>
            <person name="Grimwood J."/>
            <person name="Chapman J.A."/>
            <person name="Shapiro H."/>
            <person name="Aerts A."/>
            <person name="Otillar R.P."/>
            <person name="Terry A.Y."/>
            <person name="Boore J.L."/>
            <person name="Grigoriev I.V."/>
            <person name="Lindberg D.R."/>
            <person name="Seaver E.C."/>
            <person name="Weisblat D.A."/>
            <person name="Putnam N.H."/>
            <person name="Rokhsar D.S."/>
        </authorList>
    </citation>
    <scope>NUCLEOTIDE SEQUENCE [LARGE SCALE GENOMIC DNA]</scope>
</reference>
<feature type="domain" description="CUB" evidence="5">
    <location>
        <begin position="162"/>
        <end position="294"/>
    </location>
</feature>
<feature type="compositionally biased region" description="Low complexity" evidence="3">
    <location>
        <begin position="791"/>
        <end position="809"/>
    </location>
</feature>
<dbReference type="CDD" id="cd00041">
    <property type="entry name" value="CUB"/>
    <property type="match status" value="5"/>
</dbReference>
<dbReference type="SMART" id="SM00192">
    <property type="entry name" value="LDLa"/>
    <property type="match status" value="1"/>
</dbReference>
<keyword evidence="7" id="KW-1185">Reference proteome</keyword>
<gene>
    <name evidence="6" type="ORF">LOTGIDRAFT_229373</name>
</gene>
<dbReference type="PANTHER" id="PTHR47537:SF6">
    <property type="entry name" value="CUB DOMAIN-CONTAINING PROTEIN"/>
    <property type="match status" value="1"/>
</dbReference>
<dbReference type="InterPro" id="IPR000859">
    <property type="entry name" value="CUB_dom"/>
</dbReference>
<keyword evidence="4" id="KW-1133">Transmembrane helix</keyword>
<evidence type="ECO:0000256" key="2">
    <source>
        <dbReference type="PROSITE-ProRule" id="PRU00059"/>
    </source>
</evidence>
<dbReference type="InterPro" id="IPR035914">
    <property type="entry name" value="Sperma_CUB_dom_sf"/>
</dbReference>
<dbReference type="RefSeq" id="XP_009062223.1">
    <property type="nucleotide sequence ID" value="XM_009063975.1"/>
</dbReference>